<protein>
    <submittedName>
        <fullName evidence="1">Terminase large subunit</fullName>
    </submittedName>
</protein>
<evidence type="ECO:0000313" key="1">
    <source>
        <dbReference type="EMBL" id="QZA70447.1"/>
    </source>
</evidence>
<name>A0AAE7X0B5_9CAUD</name>
<gene>
    <name evidence="1" type="primary">34</name>
    <name evidence="1" type="ORF">AH03_34</name>
</gene>
<organism evidence="1 2">
    <name type="scientific">Erwinia phage AH03</name>
    <dbReference type="NCBI Taxonomy" id="2869568"/>
    <lineage>
        <taxon>Viruses</taxon>
        <taxon>Duplodnaviria</taxon>
        <taxon>Heunggongvirae</taxon>
        <taxon>Uroviricota</taxon>
        <taxon>Caudoviricetes</taxon>
        <taxon>Ahotrevirus</taxon>
        <taxon>Ahotrevirus AH03</taxon>
    </lineage>
</organism>
<proteinExistence type="predicted"/>
<reference evidence="1" key="1">
    <citation type="submission" date="2021-07" db="EMBL/GenBank/DDBJ databases">
        <authorList>
            <person name="Roth S.J."/>
            <person name="Krukonis G.P."/>
            <person name="Delesalle V.A."/>
        </authorList>
    </citation>
    <scope>NUCLEOTIDE SEQUENCE</scope>
</reference>
<dbReference type="Pfam" id="PF03237">
    <property type="entry name" value="Terminase_6N"/>
    <property type="match status" value="1"/>
</dbReference>
<dbReference type="InterPro" id="IPR027417">
    <property type="entry name" value="P-loop_NTPase"/>
</dbReference>
<dbReference type="Gene3D" id="3.30.420.280">
    <property type="match status" value="1"/>
</dbReference>
<keyword evidence="2" id="KW-1185">Reference proteome</keyword>
<evidence type="ECO:0000313" key="2">
    <source>
        <dbReference type="Proteomes" id="UP000828678"/>
    </source>
</evidence>
<dbReference type="Proteomes" id="UP000828678">
    <property type="component" value="Segment"/>
</dbReference>
<dbReference type="EMBL" id="MZ501266">
    <property type="protein sequence ID" value="QZA70447.1"/>
    <property type="molecule type" value="Genomic_DNA"/>
</dbReference>
<dbReference type="Gene3D" id="3.40.50.300">
    <property type="entry name" value="P-loop containing nucleotide triphosphate hydrolases"/>
    <property type="match status" value="1"/>
</dbReference>
<sequence>MTANPPSTDYKVVWEPIPDSSQELAIDSPCDHTLYHGTRGPGKTATQLMRFRRYVGLGYGKYWRGVIFDKEYKHLGDIIEQSKKFFGLFEDGAKFLASASELKWVWPTGEELLFRHVKKESDYDSFHGHEYPFIGWNELTKHPTPKLYDKLMSTNRTSFLSWKHTPHDEVQPNTDNAFLCDDGIWRLYHTDDFLCLPAIPLQCFSTTNPNGPGHNWVKRRFIDPAENGQIVKVETVVFDPRIQAERTVTKTQVAIFGSYKENIYLTAEYIAELDRLTKNDENLKRAWLFGDWDVTAGGALDDLWHSKVHILPRFPVPSSWRVDRAFDWGSTHPFSVGWFAEANGEEAEIIADGKRYTFCPPAGTLIQIYEWYGTKEIGLNEGLKLSAREIALGIIDREVSMMANGWIEEQPYGGPADNQISNVTESESDTIAKKMEDEGIKWTESNKSPGSRKNGLQLIRERLAASISGEGPGIYFMRNCQASIEILPSLQRDEKDLDDVDTTQEDHPYDVVRYRVLKSDNRAGGSVKVKFGS</sequence>
<accession>A0AAE7X0B5</accession>